<evidence type="ECO:0000313" key="3">
    <source>
        <dbReference type="Proteomes" id="UP000308197"/>
    </source>
</evidence>
<evidence type="ECO:0000256" key="1">
    <source>
        <dbReference type="SAM" id="MobiDB-lite"/>
    </source>
</evidence>
<feature type="region of interest" description="Disordered" evidence="1">
    <location>
        <begin position="158"/>
        <end position="181"/>
    </location>
</feature>
<feature type="compositionally biased region" description="Polar residues" evidence="1">
    <location>
        <begin position="165"/>
        <end position="176"/>
    </location>
</feature>
<feature type="non-terminal residue" evidence="2">
    <location>
        <position position="277"/>
    </location>
</feature>
<dbReference type="EMBL" id="ML212717">
    <property type="protein sequence ID" value="TFK78198.1"/>
    <property type="molecule type" value="Genomic_DNA"/>
</dbReference>
<name>A0A5C3NPF5_9APHY</name>
<dbReference type="AlphaFoldDB" id="A0A5C3NPF5"/>
<keyword evidence="3" id="KW-1185">Reference proteome</keyword>
<proteinExistence type="predicted"/>
<reference evidence="2 3" key="1">
    <citation type="journal article" date="2019" name="Nat. Ecol. Evol.">
        <title>Megaphylogeny resolves global patterns of mushroom evolution.</title>
        <authorList>
            <person name="Varga T."/>
            <person name="Krizsan K."/>
            <person name="Foldi C."/>
            <person name="Dima B."/>
            <person name="Sanchez-Garcia M."/>
            <person name="Sanchez-Ramirez S."/>
            <person name="Szollosi G.J."/>
            <person name="Szarkandi J.G."/>
            <person name="Papp V."/>
            <person name="Albert L."/>
            <person name="Andreopoulos W."/>
            <person name="Angelini C."/>
            <person name="Antonin V."/>
            <person name="Barry K.W."/>
            <person name="Bougher N.L."/>
            <person name="Buchanan P."/>
            <person name="Buyck B."/>
            <person name="Bense V."/>
            <person name="Catcheside P."/>
            <person name="Chovatia M."/>
            <person name="Cooper J."/>
            <person name="Damon W."/>
            <person name="Desjardin D."/>
            <person name="Finy P."/>
            <person name="Geml J."/>
            <person name="Haridas S."/>
            <person name="Hughes K."/>
            <person name="Justo A."/>
            <person name="Karasinski D."/>
            <person name="Kautmanova I."/>
            <person name="Kiss B."/>
            <person name="Kocsube S."/>
            <person name="Kotiranta H."/>
            <person name="LaButti K.M."/>
            <person name="Lechner B.E."/>
            <person name="Liimatainen K."/>
            <person name="Lipzen A."/>
            <person name="Lukacs Z."/>
            <person name="Mihaltcheva S."/>
            <person name="Morgado L.N."/>
            <person name="Niskanen T."/>
            <person name="Noordeloos M.E."/>
            <person name="Ohm R.A."/>
            <person name="Ortiz-Santana B."/>
            <person name="Ovrebo C."/>
            <person name="Racz N."/>
            <person name="Riley R."/>
            <person name="Savchenko A."/>
            <person name="Shiryaev A."/>
            <person name="Soop K."/>
            <person name="Spirin V."/>
            <person name="Szebenyi C."/>
            <person name="Tomsovsky M."/>
            <person name="Tulloss R.E."/>
            <person name="Uehling J."/>
            <person name="Grigoriev I.V."/>
            <person name="Vagvolgyi C."/>
            <person name="Papp T."/>
            <person name="Martin F.M."/>
            <person name="Miettinen O."/>
            <person name="Hibbett D.S."/>
            <person name="Nagy L.G."/>
        </authorList>
    </citation>
    <scope>NUCLEOTIDE SEQUENCE [LARGE SCALE GENOMIC DNA]</scope>
    <source>
        <strain evidence="2 3">HHB13444</strain>
    </source>
</reference>
<dbReference type="InParanoid" id="A0A5C3NPF5"/>
<accession>A0A5C3NPF5</accession>
<sequence length="277" mass="31544">MVDLFIKHVLGVGLDRLGIYGDTAGYYGTVEQQGRLTLHLHMLVWIKCALTPQEVRDRIMDPESDFQQKMVEYLESVHKGEFLDGDMESVASRIASRKAKDPFRVPPTETLPKIPPKKCDHEESPDCPKCETYREWWTKYIEEVDEILYLSNVHKCTTRSKNSKTPKGAQNSGMQESDNRGCTDPITKLCKARFPRDTFKETAVDPESGALIMKKGEAWLNTFTPVVSYLLRCNHDVTSLMSGTAIKSVIAYVADYITKTPLKTHVMFQSVQKVFER</sequence>
<dbReference type="STRING" id="1314778.A0A5C3NPF5"/>
<gene>
    <name evidence="2" type="ORF">K466DRAFT_507653</name>
</gene>
<evidence type="ECO:0008006" key="4">
    <source>
        <dbReference type="Google" id="ProtNLM"/>
    </source>
</evidence>
<dbReference type="Proteomes" id="UP000308197">
    <property type="component" value="Unassembled WGS sequence"/>
</dbReference>
<feature type="region of interest" description="Disordered" evidence="1">
    <location>
        <begin position="98"/>
        <end position="121"/>
    </location>
</feature>
<protein>
    <recommendedName>
        <fullName evidence="4">Helitron helicase-like domain-containing protein</fullName>
    </recommendedName>
</protein>
<evidence type="ECO:0000313" key="2">
    <source>
        <dbReference type="EMBL" id="TFK78198.1"/>
    </source>
</evidence>
<organism evidence="2 3">
    <name type="scientific">Polyporus arcularius HHB13444</name>
    <dbReference type="NCBI Taxonomy" id="1314778"/>
    <lineage>
        <taxon>Eukaryota</taxon>
        <taxon>Fungi</taxon>
        <taxon>Dikarya</taxon>
        <taxon>Basidiomycota</taxon>
        <taxon>Agaricomycotina</taxon>
        <taxon>Agaricomycetes</taxon>
        <taxon>Polyporales</taxon>
        <taxon>Polyporaceae</taxon>
        <taxon>Polyporus</taxon>
    </lineage>
</organism>